<gene>
    <name evidence="2" type="ORF">CITCOLO1_LOCUS865</name>
</gene>
<name>A0ABP0XMC1_9ROSI</name>
<feature type="transmembrane region" description="Helical" evidence="1">
    <location>
        <begin position="47"/>
        <end position="67"/>
    </location>
</feature>
<evidence type="ECO:0000256" key="1">
    <source>
        <dbReference type="SAM" id="Phobius"/>
    </source>
</evidence>
<evidence type="ECO:0000313" key="2">
    <source>
        <dbReference type="EMBL" id="CAK9309304.1"/>
    </source>
</evidence>
<keyword evidence="1" id="KW-0812">Transmembrane</keyword>
<keyword evidence="1" id="KW-1133">Transmembrane helix</keyword>
<sequence>MGSRRDSLGLLKPSLSSFHSLFSKEDLFQFGAKSEIYYYETKPKRQFLFFFKVSTGYLLFSYCYFIFTSCSFLLKGWSSCFWLLALQSVAFDPAVLLALLVGFGCSLWLWLSLWNCLFLHLLGSLFG</sequence>
<evidence type="ECO:0000313" key="3">
    <source>
        <dbReference type="Proteomes" id="UP001642487"/>
    </source>
</evidence>
<accession>A0ABP0XMC1</accession>
<keyword evidence="1" id="KW-0472">Membrane</keyword>
<keyword evidence="3" id="KW-1185">Reference proteome</keyword>
<organism evidence="2 3">
    <name type="scientific">Citrullus colocynthis</name>
    <name type="common">colocynth</name>
    <dbReference type="NCBI Taxonomy" id="252529"/>
    <lineage>
        <taxon>Eukaryota</taxon>
        <taxon>Viridiplantae</taxon>
        <taxon>Streptophyta</taxon>
        <taxon>Embryophyta</taxon>
        <taxon>Tracheophyta</taxon>
        <taxon>Spermatophyta</taxon>
        <taxon>Magnoliopsida</taxon>
        <taxon>eudicotyledons</taxon>
        <taxon>Gunneridae</taxon>
        <taxon>Pentapetalae</taxon>
        <taxon>rosids</taxon>
        <taxon>fabids</taxon>
        <taxon>Cucurbitales</taxon>
        <taxon>Cucurbitaceae</taxon>
        <taxon>Benincaseae</taxon>
        <taxon>Citrullus</taxon>
    </lineage>
</organism>
<reference evidence="2 3" key="1">
    <citation type="submission" date="2024-03" db="EMBL/GenBank/DDBJ databases">
        <authorList>
            <person name="Gkanogiannis A."/>
            <person name="Becerra Lopez-Lavalle L."/>
        </authorList>
    </citation>
    <scope>NUCLEOTIDE SEQUENCE [LARGE SCALE GENOMIC DNA]</scope>
</reference>
<feature type="transmembrane region" description="Helical" evidence="1">
    <location>
        <begin position="79"/>
        <end position="101"/>
    </location>
</feature>
<proteinExistence type="predicted"/>
<protein>
    <submittedName>
        <fullName evidence="2">Uncharacterized protein</fullName>
    </submittedName>
</protein>
<dbReference type="Proteomes" id="UP001642487">
    <property type="component" value="Chromosome 1"/>
</dbReference>
<dbReference type="EMBL" id="OZ021735">
    <property type="protein sequence ID" value="CAK9309304.1"/>
    <property type="molecule type" value="Genomic_DNA"/>
</dbReference>